<evidence type="ECO:0000259" key="6">
    <source>
        <dbReference type="Pfam" id="PF03275"/>
    </source>
</evidence>
<dbReference type="OrthoDB" id="9769600at2"/>
<dbReference type="GO" id="GO:0008767">
    <property type="term" value="F:UDP-galactopyranose mutase activity"/>
    <property type="evidence" value="ECO:0007669"/>
    <property type="project" value="InterPro"/>
</dbReference>
<dbReference type="PANTHER" id="PTHR21197:SF0">
    <property type="entry name" value="UDP-GALACTOPYRANOSE MUTASE"/>
    <property type="match status" value="1"/>
</dbReference>
<accession>A0A2Z6B188</accession>
<keyword evidence="5" id="KW-0413">Isomerase</keyword>
<dbReference type="NCBIfam" id="TIGR00031">
    <property type="entry name" value="UDP-GALP_mutase"/>
    <property type="match status" value="1"/>
</dbReference>
<dbReference type="InterPro" id="IPR004379">
    <property type="entry name" value="UDP-GALP_mutase"/>
</dbReference>
<dbReference type="EMBL" id="AP017378">
    <property type="protein sequence ID" value="BBD09287.1"/>
    <property type="molecule type" value="Genomic_DNA"/>
</dbReference>
<evidence type="ECO:0000256" key="3">
    <source>
        <dbReference type="ARBA" id="ARBA00022630"/>
    </source>
</evidence>
<evidence type="ECO:0000313" key="7">
    <source>
        <dbReference type="EMBL" id="BBD09287.1"/>
    </source>
</evidence>
<dbReference type="Pfam" id="PF13450">
    <property type="entry name" value="NAD_binding_8"/>
    <property type="match status" value="1"/>
</dbReference>
<dbReference type="PANTHER" id="PTHR21197">
    <property type="entry name" value="UDP-GALACTOPYRANOSE MUTASE"/>
    <property type="match status" value="1"/>
</dbReference>
<dbReference type="KEGG" id="dfl:DFE_2561"/>
<protein>
    <submittedName>
        <fullName evidence="7">UDP-galactopyranose mutase</fullName>
    </submittedName>
</protein>
<gene>
    <name evidence="7" type="ORF">DFE_2561</name>
</gene>
<dbReference type="Gene3D" id="3.40.50.720">
    <property type="entry name" value="NAD(P)-binding Rossmann-like Domain"/>
    <property type="match status" value="3"/>
</dbReference>
<evidence type="ECO:0000256" key="5">
    <source>
        <dbReference type="ARBA" id="ARBA00023235"/>
    </source>
</evidence>
<dbReference type="SUPFAM" id="SSF51971">
    <property type="entry name" value="Nucleotide-binding domain"/>
    <property type="match status" value="1"/>
</dbReference>
<evidence type="ECO:0000256" key="4">
    <source>
        <dbReference type="ARBA" id="ARBA00022827"/>
    </source>
</evidence>
<dbReference type="RefSeq" id="WP_126380127.1">
    <property type="nucleotide sequence ID" value="NZ_AP017378.1"/>
</dbReference>
<sequence>MDLSGFKYIVVGAGLFGTTVAERIASDMGLPVAIVDRRDHIGGNCHSVTDADTGIECHVYGTHIFHTKRRRVWDWITQFTQFNSYRHKVLTRYDGRVFPMPINLTTINSFYGIDLAPSEVEAFVLAEAARDRVEEPANLEEKAISLVGRPLYEAFIRGYTLKQWETDPKNLPAEVITRLPFRHSREVDYFTDPWQGIPLGGYAEMFKAIHAHENIHVFLNTDYFAVRDMIPADATVIYTGPVDRYFENRFGELAWRTIDFEREVHPVSDYQGTSVMNYADPDTPWTRIHEYRHLHPERDYKAGGTVTFKEFSRHAAGQDDPYYPVNTPADIERLEQYRQLSETETNVLFGGRLGGYKYLDMDTTILAALEMFDEKIKR</sequence>
<keyword evidence="3" id="KW-0285">Flavoprotein</keyword>
<evidence type="ECO:0000256" key="1">
    <source>
        <dbReference type="ARBA" id="ARBA00001974"/>
    </source>
</evidence>
<dbReference type="GO" id="GO:0050660">
    <property type="term" value="F:flavin adenine dinucleotide binding"/>
    <property type="evidence" value="ECO:0007669"/>
    <property type="project" value="TreeGrafter"/>
</dbReference>
<dbReference type="AlphaFoldDB" id="A0A2Z6B188"/>
<proteinExistence type="inferred from homology"/>
<organism evidence="7 8">
    <name type="scientific">Desulfovibrio ferrophilus</name>
    <dbReference type="NCBI Taxonomy" id="241368"/>
    <lineage>
        <taxon>Bacteria</taxon>
        <taxon>Pseudomonadati</taxon>
        <taxon>Thermodesulfobacteriota</taxon>
        <taxon>Desulfovibrionia</taxon>
        <taxon>Desulfovibrionales</taxon>
        <taxon>Desulfovibrionaceae</taxon>
        <taxon>Desulfovibrio</taxon>
    </lineage>
</organism>
<reference evidence="7 8" key="1">
    <citation type="journal article" date="2018" name="Sci. Adv.">
        <title>Multi-heme cytochromes provide a pathway for survival in energy-limited environments.</title>
        <authorList>
            <person name="Deng X."/>
            <person name="Dohmae N."/>
            <person name="Nealson K.H."/>
            <person name="Hashimoto K."/>
            <person name="Okamoto A."/>
        </authorList>
    </citation>
    <scope>NUCLEOTIDE SEQUENCE [LARGE SCALE GENOMIC DNA]</scope>
    <source>
        <strain evidence="7 8">IS5</strain>
    </source>
</reference>
<evidence type="ECO:0000313" key="8">
    <source>
        <dbReference type="Proteomes" id="UP000269883"/>
    </source>
</evidence>
<dbReference type="SUPFAM" id="SSF54373">
    <property type="entry name" value="FAD-linked reductases, C-terminal domain"/>
    <property type="match status" value="1"/>
</dbReference>
<keyword evidence="8" id="KW-1185">Reference proteome</keyword>
<comment type="cofactor">
    <cofactor evidence="1">
        <name>FAD</name>
        <dbReference type="ChEBI" id="CHEBI:57692"/>
    </cofactor>
</comment>
<feature type="domain" description="UDP-galactopyranose mutase C-terminal" evidence="6">
    <location>
        <begin position="154"/>
        <end position="358"/>
    </location>
</feature>
<evidence type="ECO:0000256" key="2">
    <source>
        <dbReference type="ARBA" id="ARBA00009321"/>
    </source>
</evidence>
<dbReference type="Pfam" id="PF03275">
    <property type="entry name" value="GLF"/>
    <property type="match status" value="1"/>
</dbReference>
<name>A0A2Z6B188_9BACT</name>
<keyword evidence="4" id="KW-0274">FAD</keyword>
<dbReference type="Proteomes" id="UP000269883">
    <property type="component" value="Chromosome"/>
</dbReference>
<dbReference type="GO" id="GO:0005829">
    <property type="term" value="C:cytosol"/>
    <property type="evidence" value="ECO:0007669"/>
    <property type="project" value="TreeGrafter"/>
</dbReference>
<comment type="similarity">
    <text evidence="2">Belongs to the UDP-galactopyranose/dTDP-fucopyranose mutase family.</text>
</comment>
<dbReference type="InterPro" id="IPR015899">
    <property type="entry name" value="UDP-GalPyranose_mutase_C"/>
</dbReference>